<organism evidence="1 2">
    <name type="scientific">Populus alba x Populus x berolinensis</name>
    <dbReference type="NCBI Taxonomy" id="444605"/>
    <lineage>
        <taxon>Eukaryota</taxon>
        <taxon>Viridiplantae</taxon>
        <taxon>Streptophyta</taxon>
        <taxon>Embryophyta</taxon>
        <taxon>Tracheophyta</taxon>
        <taxon>Spermatophyta</taxon>
        <taxon>Magnoliopsida</taxon>
        <taxon>eudicotyledons</taxon>
        <taxon>Gunneridae</taxon>
        <taxon>Pentapetalae</taxon>
        <taxon>rosids</taxon>
        <taxon>fabids</taxon>
        <taxon>Malpighiales</taxon>
        <taxon>Salicaceae</taxon>
        <taxon>Saliceae</taxon>
        <taxon>Populus</taxon>
    </lineage>
</organism>
<dbReference type="Proteomes" id="UP001164929">
    <property type="component" value="Chromosome 1"/>
</dbReference>
<gene>
    <name evidence="1" type="ORF">NC653_001955</name>
</gene>
<accession>A0AAD6RMF7</accession>
<name>A0AAD6RMF7_9ROSI</name>
<protein>
    <submittedName>
        <fullName evidence="1">Uncharacterized protein</fullName>
    </submittedName>
</protein>
<evidence type="ECO:0000313" key="2">
    <source>
        <dbReference type="Proteomes" id="UP001164929"/>
    </source>
</evidence>
<comment type="caution">
    <text evidence="1">The sequence shown here is derived from an EMBL/GenBank/DDBJ whole genome shotgun (WGS) entry which is preliminary data.</text>
</comment>
<dbReference type="AlphaFoldDB" id="A0AAD6RMF7"/>
<proteinExistence type="predicted"/>
<evidence type="ECO:0000313" key="1">
    <source>
        <dbReference type="EMBL" id="KAJ7011699.1"/>
    </source>
</evidence>
<dbReference type="EMBL" id="JAQIZT010000001">
    <property type="protein sequence ID" value="KAJ7011699.1"/>
    <property type="molecule type" value="Genomic_DNA"/>
</dbReference>
<sequence>MVFLVVSNPVSMPSLLEGNISRELMGTCYINVVGRECKDQGGLFEGFLCFDVISIQSFMISFLLI</sequence>
<reference evidence="1 2" key="1">
    <citation type="journal article" date="2023" name="Mol. Ecol. Resour.">
        <title>Chromosome-level genome assembly of a triploid poplar Populus alba 'Berolinensis'.</title>
        <authorList>
            <person name="Chen S."/>
            <person name="Yu Y."/>
            <person name="Wang X."/>
            <person name="Wang S."/>
            <person name="Zhang T."/>
            <person name="Zhou Y."/>
            <person name="He R."/>
            <person name="Meng N."/>
            <person name="Wang Y."/>
            <person name="Liu W."/>
            <person name="Liu Z."/>
            <person name="Liu J."/>
            <person name="Guo Q."/>
            <person name="Huang H."/>
            <person name="Sederoff R.R."/>
            <person name="Wang G."/>
            <person name="Qu G."/>
            <person name="Chen S."/>
        </authorList>
    </citation>
    <scope>NUCLEOTIDE SEQUENCE [LARGE SCALE GENOMIC DNA]</scope>
    <source>
        <strain evidence="1">SC-2020</strain>
    </source>
</reference>
<keyword evidence="2" id="KW-1185">Reference proteome</keyword>